<feature type="signal peptide" evidence="3">
    <location>
        <begin position="1"/>
        <end position="23"/>
    </location>
</feature>
<evidence type="ECO:0000256" key="2">
    <source>
        <dbReference type="SAM" id="Phobius"/>
    </source>
</evidence>
<protein>
    <submittedName>
        <fullName evidence="5">TIM44-like domain-containing protein</fullName>
    </submittedName>
</protein>
<evidence type="ECO:0000313" key="5">
    <source>
        <dbReference type="EMBL" id="MBW8269605.1"/>
    </source>
</evidence>
<dbReference type="SUPFAM" id="SSF54427">
    <property type="entry name" value="NTF2-like"/>
    <property type="match status" value="1"/>
</dbReference>
<evidence type="ECO:0000256" key="3">
    <source>
        <dbReference type="SAM" id="SignalP"/>
    </source>
</evidence>
<dbReference type="EMBL" id="JAHZUY010000018">
    <property type="protein sequence ID" value="MBW8269605.1"/>
    <property type="molecule type" value="Genomic_DNA"/>
</dbReference>
<dbReference type="SMART" id="SM00978">
    <property type="entry name" value="Tim44"/>
    <property type="match status" value="1"/>
</dbReference>
<sequence length="336" mass="34671">MRRLPTLLAAAAAVALALAPALADARVGGGRSSGSAGSRTYSAPPPTQTAPGPARPVERSMTEPSRANPGLAAPARPGMPAAGAPATGGFFSRSPFLAGLMGGLIGAGLGGLLFGGGLFGGMHGFAGFLGFLLQIALIAGLVWLGLRLFRALRGGQPAPAGGVPPHALGRTGHGPGLGAAGGGPAGAGMSAAAAPHGGEPIRLEKADFDTFERRLIEANEAWSRQDLAALQRIATPEMVQYFADDLAELASRGLRNETRDVRLEQGDLADAWRENGRDYARVAMRFSMVDVTRRLSDGAVVEGDPERRTEATEIWTFVRARGGEWLISAIQQTVPA</sequence>
<feature type="region of interest" description="Disordered" evidence="1">
    <location>
        <begin position="162"/>
        <end position="196"/>
    </location>
</feature>
<dbReference type="Gene3D" id="3.10.450.240">
    <property type="match status" value="1"/>
</dbReference>
<feature type="transmembrane region" description="Helical" evidence="2">
    <location>
        <begin position="96"/>
        <end position="119"/>
    </location>
</feature>
<feature type="compositionally biased region" description="Low complexity" evidence="1">
    <location>
        <begin position="69"/>
        <end position="80"/>
    </location>
</feature>
<dbReference type="RefSeq" id="WP_220117362.1">
    <property type="nucleotide sequence ID" value="NZ_JAHZUY010000018.1"/>
</dbReference>
<evidence type="ECO:0000313" key="6">
    <source>
        <dbReference type="Proteomes" id="UP001519924"/>
    </source>
</evidence>
<feature type="transmembrane region" description="Helical" evidence="2">
    <location>
        <begin position="126"/>
        <end position="146"/>
    </location>
</feature>
<feature type="compositionally biased region" description="Low complexity" evidence="1">
    <location>
        <begin position="33"/>
        <end position="42"/>
    </location>
</feature>
<proteinExistence type="predicted"/>
<evidence type="ECO:0000259" key="4">
    <source>
        <dbReference type="SMART" id="SM00978"/>
    </source>
</evidence>
<comment type="caution">
    <text evidence="5">The sequence shown here is derived from an EMBL/GenBank/DDBJ whole genome shotgun (WGS) entry which is preliminary data.</text>
</comment>
<feature type="region of interest" description="Disordered" evidence="1">
    <location>
        <begin position="28"/>
        <end position="80"/>
    </location>
</feature>
<keyword evidence="3" id="KW-0732">Signal</keyword>
<feature type="compositionally biased region" description="Gly residues" evidence="1">
    <location>
        <begin position="171"/>
        <end position="186"/>
    </location>
</feature>
<feature type="compositionally biased region" description="Low complexity" evidence="1">
    <location>
        <begin position="187"/>
        <end position="196"/>
    </location>
</feature>
<dbReference type="PANTHER" id="PTHR41542">
    <property type="entry name" value="BLL5807 PROTEIN"/>
    <property type="match status" value="1"/>
</dbReference>
<dbReference type="InterPro" id="IPR007379">
    <property type="entry name" value="Tim44-like_dom"/>
</dbReference>
<dbReference type="Pfam" id="PF04280">
    <property type="entry name" value="Tim44"/>
    <property type="match status" value="1"/>
</dbReference>
<keyword evidence="2" id="KW-1133">Transmembrane helix</keyword>
<evidence type="ECO:0000256" key="1">
    <source>
        <dbReference type="SAM" id="MobiDB-lite"/>
    </source>
</evidence>
<reference evidence="5 6" key="1">
    <citation type="submission" date="2021-08" db="EMBL/GenBank/DDBJ databases">
        <title>Caldovatus sediminis gen. nov., sp. nov., a moderately thermophilic bacterium isolated from a hot spring.</title>
        <authorList>
            <person name="Hu C.-J."/>
            <person name="Li W.-J."/>
            <person name="Xian W.-D."/>
        </authorList>
    </citation>
    <scope>NUCLEOTIDE SEQUENCE [LARGE SCALE GENOMIC DNA]</scope>
    <source>
        <strain evidence="5 6">SYSU G05006</strain>
    </source>
</reference>
<keyword evidence="2" id="KW-0472">Membrane</keyword>
<keyword evidence="2" id="KW-0812">Transmembrane</keyword>
<organism evidence="5 6">
    <name type="scientific">Caldovatus aquaticus</name>
    <dbReference type="NCBI Taxonomy" id="2865671"/>
    <lineage>
        <taxon>Bacteria</taxon>
        <taxon>Pseudomonadati</taxon>
        <taxon>Pseudomonadota</taxon>
        <taxon>Alphaproteobacteria</taxon>
        <taxon>Acetobacterales</taxon>
        <taxon>Roseomonadaceae</taxon>
        <taxon>Caldovatus</taxon>
    </lineage>
</organism>
<accession>A0ABS7F487</accession>
<dbReference type="Proteomes" id="UP001519924">
    <property type="component" value="Unassembled WGS sequence"/>
</dbReference>
<gene>
    <name evidence="5" type="ORF">K1J50_08905</name>
</gene>
<keyword evidence="6" id="KW-1185">Reference proteome</keyword>
<dbReference type="PANTHER" id="PTHR41542:SF1">
    <property type="entry name" value="BLL5807 PROTEIN"/>
    <property type="match status" value="1"/>
</dbReference>
<feature type="domain" description="Tim44-like" evidence="4">
    <location>
        <begin position="188"/>
        <end position="332"/>
    </location>
</feature>
<feature type="chain" id="PRO_5046818723" evidence="3">
    <location>
        <begin position="24"/>
        <end position="336"/>
    </location>
</feature>
<name>A0ABS7F487_9PROT</name>
<dbReference type="InterPro" id="IPR032710">
    <property type="entry name" value="NTF2-like_dom_sf"/>
</dbReference>